<reference evidence="1 2" key="1">
    <citation type="submission" date="2013-04" db="EMBL/GenBank/DDBJ databases">
        <title>The Genome Sequence of Treponema medium ATCC 700293.</title>
        <authorList>
            <consortium name="The Broad Institute Genomics Platform"/>
            <person name="Earl A."/>
            <person name="Ward D."/>
            <person name="Feldgarden M."/>
            <person name="Gevers D."/>
            <person name="Leonetti C."/>
            <person name="Blanton J.M."/>
            <person name="Dewhirst F.E."/>
            <person name="Izard J."/>
            <person name="Walker B."/>
            <person name="Young S."/>
            <person name="Zeng Q."/>
            <person name="Gargeya S."/>
            <person name="Fitzgerald M."/>
            <person name="Haas B."/>
            <person name="Abouelleil A."/>
            <person name="Allen A.W."/>
            <person name="Alvarado L."/>
            <person name="Arachchi H.M."/>
            <person name="Berlin A.M."/>
            <person name="Chapman S.B."/>
            <person name="Gainer-Dewar J."/>
            <person name="Goldberg J."/>
            <person name="Griggs A."/>
            <person name="Gujja S."/>
            <person name="Hansen M."/>
            <person name="Howarth C."/>
            <person name="Imamovic A."/>
            <person name="Ireland A."/>
            <person name="Larimer J."/>
            <person name="McCowan C."/>
            <person name="Murphy C."/>
            <person name="Pearson M."/>
            <person name="Poon T.W."/>
            <person name="Priest M."/>
            <person name="Roberts A."/>
            <person name="Saif S."/>
            <person name="Shea T."/>
            <person name="Sisk P."/>
            <person name="Sykes S."/>
            <person name="Wortman J."/>
            <person name="Nusbaum C."/>
            <person name="Birren B."/>
        </authorList>
    </citation>
    <scope>NUCLEOTIDE SEQUENCE [LARGE SCALE GENOMIC DNA]</scope>
    <source>
        <strain evidence="1 2">ATCC 700293</strain>
    </source>
</reference>
<protein>
    <submittedName>
        <fullName evidence="1">Uncharacterized protein</fullName>
    </submittedName>
</protein>
<proteinExistence type="predicted"/>
<dbReference type="EMBL" id="ATFE01000003">
    <property type="protein sequence ID" value="EPF29711.1"/>
    <property type="molecule type" value="Genomic_DNA"/>
</dbReference>
<dbReference type="Proteomes" id="UP000014634">
    <property type="component" value="Unassembled WGS sequence"/>
</dbReference>
<evidence type="ECO:0000313" key="1">
    <source>
        <dbReference type="EMBL" id="EPF29711.1"/>
    </source>
</evidence>
<sequence length="304" mass="36554">MRSKTNLKFPLFINGIEIRSIEKLQENFCTNTVIEYYNNGRLLQWLQVYQYDDYAEKVRQLIYIDNKTLVESLYTIFNISFEQQSYESLKKTIIQHANDLEYIKTAITEMVENYINYFSINYKSFFLEVKDVYPLIVYGLLMNKITRTYLLQRDSEVSNKVAVQFQKIPENCDSDILKYFKIYEDYIDEDEWIDSYLDKEIMILSVSNINIKGKQDEKILCPQDINGQFLFFKGFFYKPLYTQKEKLDFDTRLDQIIEREHLPKRDANNVSDEVLVQILANEKYDDELYDDDEFQDIKIIYMEV</sequence>
<evidence type="ECO:0000313" key="2">
    <source>
        <dbReference type="Proteomes" id="UP000014634"/>
    </source>
</evidence>
<dbReference type="AlphaFoldDB" id="A0AA87NNF3"/>
<comment type="caution">
    <text evidence="1">The sequence shown here is derived from an EMBL/GenBank/DDBJ whole genome shotgun (WGS) entry which is preliminary data.</text>
</comment>
<accession>A0AA87NNF3</accession>
<dbReference type="RefSeq" id="WP_016522409.1">
    <property type="nucleotide sequence ID" value="NZ_KE332517.1"/>
</dbReference>
<gene>
    <name evidence="1" type="ORF">HMPREF9195_00415</name>
</gene>
<organism evidence="1 2">
    <name type="scientific">Treponema medium ATCC 700293</name>
    <dbReference type="NCBI Taxonomy" id="1125700"/>
    <lineage>
        <taxon>Bacteria</taxon>
        <taxon>Pseudomonadati</taxon>
        <taxon>Spirochaetota</taxon>
        <taxon>Spirochaetia</taxon>
        <taxon>Spirochaetales</taxon>
        <taxon>Treponemataceae</taxon>
        <taxon>Treponema</taxon>
    </lineage>
</organism>
<name>A0AA87NNF3_TREMD</name>